<dbReference type="RefSeq" id="WP_114478815.1">
    <property type="nucleotide sequence ID" value="NZ_QPII01000005.1"/>
</dbReference>
<evidence type="ECO:0000256" key="5">
    <source>
        <dbReference type="ARBA" id="ARBA00022989"/>
    </source>
</evidence>
<keyword evidence="9" id="KW-1185">Reference proteome</keyword>
<feature type="transmembrane region" description="Helical" evidence="7">
    <location>
        <begin position="32"/>
        <end position="58"/>
    </location>
</feature>
<evidence type="ECO:0000256" key="6">
    <source>
        <dbReference type="ARBA" id="ARBA00023136"/>
    </source>
</evidence>
<dbReference type="PANTHER" id="PTHR30086:SF14">
    <property type="entry name" value="HOMOSERINE_HOMOSERINE LACTONE EFFLUX PROTEIN"/>
    <property type="match status" value="1"/>
</dbReference>
<keyword evidence="3" id="KW-1003">Cell membrane</keyword>
<organism evidence="8 9">
    <name type="scientific">Billgrantia montanilacus</name>
    <dbReference type="NCBI Taxonomy" id="2282305"/>
    <lineage>
        <taxon>Bacteria</taxon>
        <taxon>Pseudomonadati</taxon>
        <taxon>Pseudomonadota</taxon>
        <taxon>Gammaproteobacteria</taxon>
        <taxon>Oceanospirillales</taxon>
        <taxon>Halomonadaceae</taxon>
        <taxon>Billgrantia</taxon>
    </lineage>
</organism>
<proteinExistence type="inferred from homology"/>
<evidence type="ECO:0000256" key="2">
    <source>
        <dbReference type="ARBA" id="ARBA00007928"/>
    </source>
</evidence>
<evidence type="ECO:0000256" key="4">
    <source>
        <dbReference type="ARBA" id="ARBA00022692"/>
    </source>
</evidence>
<sequence length="203" mass="21597">MSIEFLLTSLVIVALPGTGVIFTLVAGITRGVVAGILAAAGCTLGIVPHMLVATLGLAPLLHTSAVAFQMLKFAGVGYLLYLAWGTLRERGALRIEQGASPQAGWSIMASAAFVNLLNPKLTIFFVAFLPQFLDASETAPLLRMLELSAVFMMMTLVVFSGYGAFAAAVRSHVISRPEVLAWMRRGFATAFLALGIRLALVER</sequence>
<accession>A0A368TY10</accession>
<evidence type="ECO:0000256" key="1">
    <source>
        <dbReference type="ARBA" id="ARBA00004651"/>
    </source>
</evidence>
<evidence type="ECO:0000313" key="9">
    <source>
        <dbReference type="Proteomes" id="UP000252405"/>
    </source>
</evidence>
<dbReference type="EMBL" id="QPII01000005">
    <property type="protein sequence ID" value="RCV89739.1"/>
    <property type="molecule type" value="Genomic_DNA"/>
</dbReference>
<feature type="transmembrane region" description="Helical" evidence="7">
    <location>
        <begin position="6"/>
        <end position="25"/>
    </location>
</feature>
<evidence type="ECO:0000313" key="8">
    <source>
        <dbReference type="EMBL" id="RCV89739.1"/>
    </source>
</evidence>
<keyword evidence="6 7" id="KW-0472">Membrane</keyword>
<name>A0A368TY10_9GAMM</name>
<feature type="transmembrane region" description="Helical" evidence="7">
    <location>
        <begin position="149"/>
        <end position="169"/>
    </location>
</feature>
<protein>
    <submittedName>
        <fullName evidence="8">LysE family translocator</fullName>
    </submittedName>
</protein>
<dbReference type="Pfam" id="PF01810">
    <property type="entry name" value="LysE"/>
    <property type="match status" value="1"/>
</dbReference>
<comment type="subcellular location">
    <subcellularLocation>
        <location evidence="1">Cell membrane</location>
        <topology evidence="1">Multi-pass membrane protein</topology>
    </subcellularLocation>
</comment>
<reference evidence="8 9" key="1">
    <citation type="submission" date="2018-07" db="EMBL/GenBank/DDBJ databases">
        <title>Halomonas montanilacus sp. nov., isolated from Lake Pengyan on Tibetan Plateau.</title>
        <authorList>
            <person name="Lu H."/>
            <person name="Xing P."/>
            <person name="Wu Q."/>
        </authorList>
    </citation>
    <scope>NUCLEOTIDE SEQUENCE [LARGE SCALE GENOMIC DNA]</scope>
    <source>
        <strain evidence="8 9">PYC7W</strain>
    </source>
</reference>
<dbReference type="Proteomes" id="UP000252405">
    <property type="component" value="Unassembled WGS sequence"/>
</dbReference>
<dbReference type="GO" id="GO:0005886">
    <property type="term" value="C:plasma membrane"/>
    <property type="evidence" value="ECO:0007669"/>
    <property type="project" value="UniProtKB-SubCell"/>
</dbReference>
<dbReference type="PIRSF" id="PIRSF006324">
    <property type="entry name" value="LeuE"/>
    <property type="match status" value="1"/>
</dbReference>
<feature type="transmembrane region" description="Helical" evidence="7">
    <location>
        <begin position="105"/>
        <end position="129"/>
    </location>
</feature>
<dbReference type="GO" id="GO:0042970">
    <property type="term" value="F:homoserine transmembrane transporter activity"/>
    <property type="evidence" value="ECO:0007669"/>
    <property type="project" value="TreeGrafter"/>
</dbReference>
<gene>
    <name evidence="8" type="ORF">DU505_09050</name>
</gene>
<dbReference type="InterPro" id="IPR001123">
    <property type="entry name" value="LeuE-type"/>
</dbReference>
<comment type="similarity">
    <text evidence="2">Belongs to the Rht family.</text>
</comment>
<dbReference type="AlphaFoldDB" id="A0A368TY10"/>
<dbReference type="PANTHER" id="PTHR30086">
    <property type="entry name" value="ARGININE EXPORTER PROTEIN ARGO"/>
    <property type="match status" value="1"/>
</dbReference>
<evidence type="ECO:0000256" key="7">
    <source>
        <dbReference type="SAM" id="Phobius"/>
    </source>
</evidence>
<dbReference type="OrthoDB" id="9804822at2"/>
<feature type="transmembrane region" description="Helical" evidence="7">
    <location>
        <begin position="64"/>
        <end position="84"/>
    </location>
</feature>
<keyword evidence="5 7" id="KW-1133">Transmembrane helix</keyword>
<keyword evidence="4 7" id="KW-0812">Transmembrane</keyword>
<evidence type="ECO:0000256" key="3">
    <source>
        <dbReference type="ARBA" id="ARBA00022475"/>
    </source>
</evidence>
<comment type="caution">
    <text evidence="8">The sequence shown here is derived from an EMBL/GenBank/DDBJ whole genome shotgun (WGS) entry which is preliminary data.</text>
</comment>